<dbReference type="AlphaFoldDB" id="A6DIS1"/>
<dbReference type="PROSITE" id="PS51257">
    <property type="entry name" value="PROKAR_LIPOPROTEIN"/>
    <property type="match status" value="1"/>
</dbReference>
<name>A6DIS1_9BACT</name>
<evidence type="ECO:0000256" key="1">
    <source>
        <dbReference type="SAM" id="SignalP"/>
    </source>
</evidence>
<dbReference type="EMBL" id="ABCK01000005">
    <property type="protein sequence ID" value="EDM28357.1"/>
    <property type="molecule type" value="Genomic_DNA"/>
</dbReference>
<dbReference type="RefSeq" id="WP_007277800.1">
    <property type="nucleotide sequence ID" value="NZ_ABCK01000005.1"/>
</dbReference>
<comment type="caution">
    <text evidence="2">The sequence shown here is derived from an EMBL/GenBank/DDBJ whole genome shotgun (WGS) entry which is preliminary data.</text>
</comment>
<keyword evidence="1" id="KW-0732">Signal</keyword>
<sequence length="224" mass="25527">MKYIGAIFIAIFLSACGTSPAAPTSFLEDAWKMEEGRNLQLVWKSPNAHIGQYTKFAMKPIGVTYMKRLGWWDKKNATSYQENDVFPGFDNADNRKVASDVAKMFEHQMRQAFLDDPQKDVRFVPHTFLDNQTLLMEIQIIELVPIKKYFPAMGSVKGGAMAIEGQVFNGGTGEMLMMFSDRRIENSPKQELQGKLKRYSHVRPLIHDWCAYFARLANTGMKAN</sequence>
<reference evidence="2 3" key="1">
    <citation type="journal article" date="2010" name="J. Bacteriol.">
        <title>Genome sequence of Lentisphaera araneosa HTCC2155T, the type species of the order Lentisphaerales in the phylum Lentisphaerae.</title>
        <authorList>
            <person name="Thrash J.C."/>
            <person name="Cho J.C."/>
            <person name="Vergin K.L."/>
            <person name="Morris R.M."/>
            <person name="Giovannoni S.J."/>
        </authorList>
    </citation>
    <scope>NUCLEOTIDE SEQUENCE [LARGE SCALE GENOMIC DNA]</scope>
    <source>
        <strain evidence="2 3">HTCC2155</strain>
    </source>
</reference>
<gene>
    <name evidence="2" type="ORF">LNTAR_10591</name>
</gene>
<evidence type="ECO:0000313" key="3">
    <source>
        <dbReference type="Proteomes" id="UP000004947"/>
    </source>
</evidence>
<feature type="signal peptide" evidence="1">
    <location>
        <begin position="1"/>
        <end position="21"/>
    </location>
</feature>
<proteinExistence type="predicted"/>
<accession>A6DIS1</accession>
<dbReference type="STRING" id="313628.LNTAR_10591"/>
<keyword evidence="3" id="KW-1185">Reference proteome</keyword>
<feature type="chain" id="PRO_5002692276" description="DUF3313 domain-containing protein" evidence="1">
    <location>
        <begin position="22"/>
        <end position="224"/>
    </location>
</feature>
<evidence type="ECO:0000313" key="2">
    <source>
        <dbReference type="EMBL" id="EDM28357.1"/>
    </source>
</evidence>
<dbReference type="Proteomes" id="UP000004947">
    <property type="component" value="Unassembled WGS sequence"/>
</dbReference>
<organism evidence="2 3">
    <name type="scientific">Lentisphaera araneosa HTCC2155</name>
    <dbReference type="NCBI Taxonomy" id="313628"/>
    <lineage>
        <taxon>Bacteria</taxon>
        <taxon>Pseudomonadati</taxon>
        <taxon>Lentisphaerota</taxon>
        <taxon>Lentisphaeria</taxon>
        <taxon>Lentisphaerales</taxon>
        <taxon>Lentisphaeraceae</taxon>
        <taxon>Lentisphaera</taxon>
    </lineage>
</organism>
<evidence type="ECO:0008006" key="4">
    <source>
        <dbReference type="Google" id="ProtNLM"/>
    </source>
</evidence>
<protein>
    <recommendedName>
        <fullName evidence="4">DUF3313 domain-containing protein</fullName>
    </recommendedName>
</protein>